<evidence type="ECO:0000256" key="8">
    <source>
        <dbReference type="ARBA" id="ARBA00023012"/>
    </source>
</evidence>
<keyword evidence="9" id="KW-0805">Transcription regulation</keyword>
<dbReference type="PROSITE" id="PS50110">
    <property type="entry name" value="RESPONSE_REGULATORY"/>
    <property type="match status" value="1"/>
</dbReference>
<evidence type="ECO:0000256" key="4">
    <source>
        <dbReference type="ARBA" id="ARBA00022491"/>
    </source>
</evidence>
<reference evidence="21" key="1">
    <citation type="journal article" date="2019" name="Int. J. Syst. Evol. Microbiol.">
        <title>The Global Catalogue of Microorganisms (GCM) 10K type strain sequencing project: providing services to taxonomists for standard genome sequencing and annotation.</title>
        <authorList>
            <consortium name="The Broad Institute Genomics Platform"/>
            <consortium name="The Broad Institute Genome Sequencing Center for Infectious Disease"/>
            <person name="Wu L."/>
            <person name="Ma J."/>
        </authorList>
    </citation>
    <scope>NUCLEOTIDE SEQUENCE [LARGE SCALE GENOMIC DNA]</scope>
    <source>
        <strain evidence="21">KCTC 12861</strain>
    </source>
</reference>
<evidence type="ECO:0000256" key="1">
    <source>
        <dbReference type="ARBA" id="ARBA00004496"/>
    </source>
</evidence>
<dbReference type="InterPro" id="IPR001789">
    <property type="entry name" value="Sig_transdc_resp-reg_receiver"/>
</dbReference>
<keyword evidence="13" id="KW-0535">Nitrogen fixation</keyword>
<accession>A0ABQ3EKB8</accession>
<gene>
    <name evidence="20" type="ORF">GCM10007094_30140</name>
</gene>
<dbReference type="SUPFAM" id="SSF52540">
    <property type="entry name" value="P-loop containing nucleoside triphosphate hydrolases"/>
    <property type="match status" value="1"/>
</dbReference>
<dbReference type="InterPro" id="IPR025943">
    <property type="entry name" value="Sigma_54_int_dom_ATP-bd_2"/>
</dbReference>
<dbReference type="InterPro" id="IPR011006">
    <property type="entry name" value="CheY-like_superfamily"/>
</dbReference>
<protein>
    <recommendedName>
        <fullName evidence="2">DNA-binding transcriptional regulator NtrC</fullName>
    </recommendedName>
    <alternativeName>
        <fullName evidence="14">Nitrogen regulation protein NR(I)</fullName>
    </alternativeName>
    <alternativeName>
        <fullName evidence="15">Nitrogen regulator I</fullName>
    </alternativeName>
</protein>
<evidence type="ECO:0000256" key="14">
    <source>
        <dbReference type="ARBA" id="ARBA00029881"/>
    </source>
</evidence>
<evidence type="ECO:0000259" key="19">
    <source>
        <dbReference type="PROSITE" id="PS50110"/>
    </source>
</evidence>
<dbReference type="SMART" id="SM00382">
    <property type="entry name" value="AAA"/>
    <property type="match status" value="1"/>
</dbReference>
<keyword evidence="21" id="KW-1185">Reference proteome</keyword>
<organism evidence="20 21">
    <name type="scientific">Pseudovibrio japonicus</name>
    <dbReference type="NCBI Taxonomy" id="366534"/>
    <lineage>
        <taxon>Bacteria</taxon>
        <taxon>Pseudomonadati</taxon>
        <taxon>Pseudomonadota</taxon>
        <taxon>Alphaproteobacteria</taxon>
        <taxon>Hyphomicrobiales</taxon>
        <taxon>Stappiaceae</taxon>
        <taxon>Pseudovibrio</taxon>
    </lineage>
</organism>
<keyword evidence="8" id="KW-0902">Two-component regulatory system</keyword>
<dbReference type="Pfam" id="PF00072">
    <property type="entry name" value="Response_reg"/>
    <property type="match status" value="1"/>
</dbReference>
<dbReference type="InterPro" id="IPR027417">
    <property type="entry name" value="P-loop_NTPase"/>
</dbReference>
<evidence type="ECO:0000256" key="5">
    <source>
        <dbReference type="ARBA" id="ARBA00022553"/>
    </source>
</evidence>
<evidence type="ECO:0000256" key="10">
    <source>
        <dbReference type="ARBA" id="ARBA00023125"/>
    </source>
</evidence>
<dbReference type="Pfam" id="PF25601">
    <property type="entry name" value="AAA_lid_14"/>
    <property type="match status" value="1"/>
</dbReference>
<dbReference type="InterPro" id="IPR009057">
    <property type="entry name" value="Homeodomain-like_sf"/>
</dbReference>
<keyword evidence="4" id="KW-0678">Repressor</keyword>
<keyword evidence="3" id="KW-0963">Cytoplasm</keyword>
<dbReference type="SUPFAM" id="SSF46689">
    <property type="entry name" value="Homeodomain-like"/>
    <property type="match status" value="1"/>
</dbReference>
<dbReference type="InterPro" id="IPR058031">
    <property type="entry name" value="AAA_lid_NorR"/>
</dbReference>
<dbReference type="PROSITE" id="PS00675">
    <property type="entry name" value="SIGMA54_INTERACT_1"/>
    <property type="match status" value="1"/>
</dbReference>
<evidence type="ECO:0000256" key="16">
    <source>
        <dbReference type="ARBA" id="ARBA00043886"/>
    </source>
</evidence>
<dbReference type="PROSITE" id="PS00688">
    <property type="entry name" value="SIGMA54_INTERACT_3"/>
    <property type="match status" value="1"/>
</dbReference>
<name>A0ABQ3EKB8_9HYPH</name>
<evidence type="ECO:0000313" key="21">
    <source>
        <dbReference type="Proteomes" id="UP000637980"/>
    </source>
</evidence>
<comment type="subcellular location">
    <subcellularLocation>
        <location evidence="1">Cytoplasm</location>
    </subcellularLocation>
</comment>
<keyword evidence="7" id="KW-0067">ATP-binding</keyword>
<feature type="domain" description="Sigma-54 factor interaction" evidence="18">
    <location>
        <begin position="161"/>
        <end position="391"/>
    </location>
</feature>
<dbReference type="PRINTS" id="PR01590">
    <property type="entry name" value="HTHFIS"/>
</dbReference>
<dbReference type="Pfam" id="PF02954">
    <property type="entry name" value="HTH_8"/>
    <property type="match status" value="1"/>
</dbReference>
<dbReference type="CDD" id="cd17574">
    <property type="entry name" value="REC_OmpR"/>
    <property type="match status" value="1"/>
</dbReference>
<evidence type="ECO:0000313" key="20">
    <source>
        <dbReference type="EMBL" id="GHB38643.1"/>
    </source>
</evidence>
<dbReference type="Gene3D" id="3.40.50.300">
    <property type="entry name" value="P-loop containing nucleotide triphosphate hydrolases"/>
    <property type="match status" value="1"/>
</dbReference>
<feature type="modified residue" description="4-aspartylphosphate" evidence="17">
    <location>
        <position position="71"/>
    </location>
</feature>
<evidence type="ECO:0000256" key="17">
    <source>
        <dbReference type="PROSITE-ProRule" id="PRU00169"/>
    </source>
</evidence>
<dbReference type="PANTHER" id="PTHR32071">
    <property type="entry name" value="TRANSCRIPTIONAL REGULATORY PROTEIN"/>
    <property type="match status" value="1"/>
</dbReference>
<dbReference type="InterPro" id="IPR025662">
    <property type="entry name" value="Sigma_54_int_dom_ATP-bd_1"/>
</dbReference>
<dbReference type="InterPro" id="IPR003593">
    <property type="entry name" value="AAA+_ATPase"/>
</dbReference>
<dbReference type="Gene3D" id="3.40.50.2300">
    <property type="match status" value="1"/>
</dbReference>
<dbReference type="CDD" id="cd00009">
    <property type="entry name" value="AAA"/>
    <property type="match status" value="1"/>
</dbReference>
<dbReference type="SUPFAM" id="SSF52172">
    <property type="entry name" value="CheY-like"/>
    <property type="match status" value="1"/>
</dbReference>
<proteinExistence type="predicted"/>
<dbReference type="InterPro" id="IPR002197">
    <property type="entry name" value="HTH_Fis"/>
</dbReference>
<evidence type="ECO:0000259" key="18">
    <source>
        <dbReference type="PROSITE" id="PS50045"/>
    </source>
</evidence>
<keyword evidence="11" id="KW-0010">Activator</keyword>
<keyword evidence="5 17" id="KW-0597">Phosphoprotein</keyword>
<dbReference type="SMART" id="SM00448">
    <property type="entry name" value="REC"/>
    <property type="match status" value="1"/>
</dbReference>
<evidence type="ECO:0000256" key="3">
    <source>
        <dbReference type="ARBA" id="ARBA00022490"/>
    </source>
</evidence>
<dbReference type="PROSITE" id="PS00676">
    <property type="entry name" value="SIGMA54_INTERACT_2"/>
    <property type="match status" value="1"/>
</dbReference>
<dbReference type="InterPro" id="IPR002078">
    <property type="entry name" value="Sigma_54_int"/>
</dbReference>
<evidence type="ECO:0000256" key="15">
    <source>
        <dbReference type="ARBA" id="ARBA00031910"/>
    </source>
</evidence>
<keyword evidence="12" id="KW-0804">Transcription</keyword>
<dbReference type="EMBL" id="BMXE01000005">
    <property type="protein sequence ID" value="GHB38643.1"/>
    <property type="molecule type" value="Genomic_DNA"/>
</dbReference>
<dbReference type="Pfam" id="PF00158">
    <property type="entry name" value="Sigma54_activat"/>
    <property type="match status" value="1"/>
</dbReference>
<evidence type="ECO:0000256" key="6">
    <source>
        <dbReference type="ARBA" id="ARBA00022741"/>
    </source>
</evidence>
<dbReference type="Gene3D" id="1.10.10.60">
    <property type="entry name" value="Homeodomain-like"/>
    <property type="match status" value="1"/>
</dbReference>
<dbReference type="InterPro" id="IPR025944">
    <property type="entry name" value="Sigma_54_int_dom_CS"/>
</dbReference>
<dbReference type="Proteomes" id="UP000637980">
    <property type="component" value="Unassembled WGS sequence"/>
</dbReference>
<evidence type="ECO:0000256" key="7">
    <source>
        <dbReference type="ARBA" id="ARBA00022840"/>
    </source>
</evidence>
<evidence type="ECO:0000256" key="13">
    <source>
        <dbReference type="ARBA" id="ARBA00023231"/>
    </source>
</evidence>
<comment type="caution">
    <text evidence="20">The sequence shown here is derived from an EMBL/GenBank/DDBJ whole genome shotgun (WGS) entry which is preliminary data.</text>
</comment>
<keyword evidence="10" id="KW-0238">DNA-binding</keyword>
<dbReference type="PANTHER" id="PTHR32071:SF95">
    <property type="entry name" value="DNA-BINDING TRANSCRIPTIONAL REGULATOR NTRC"/>
    <property type="match status" value="1"/>
</dbReference>
<sequence length="533" mass="59080">MAHYALLSSQFEGNSMAQRILIVDDDPVQRRLLEAAVKQFGYRTKSCVDGREALEILTGKAQSEIDLVILDLMMPSVDGFQVLKETRAAKNAVPVIVQTSNGSIATVIEAMRAGAQDFVVKPCRPERLQVSITNLLKVAALEGELIRLHKHADGTLTFNNIITRSEPMDRVLRLGERAASSNIPILIEGESGVGKELIARAIQGSSERRSKPFVTVNCGAIPDHLVESILFGHEKGAFTGAVEKHIGKFQEANGGTLFLDEVGELPLEVQVKLLRALQEGEVDPVGARKPVKVDFRLISATNRRLIDQVKDGKFREDLYYRLNVFPIWVPPLRDRSEDIPELTRHFLARFAAEESKPQVTGITSDTINMLRSYDWPGNIRQLENAVFRAVVLCDGPSLTCEDFPQIAQATDTPMSYVAAPPVGNKEPQTDVYSSSLGVASKWEEQQDEQFLQVEAVSAFDAEQPPFGYMRSLDGEGHVRTLTSVEEEMIRTAISHYGGRMTEVARRLGIGRSTLYRKLKEYGLEETPAQKAAH</sequence>
<keyword evidence="6" id="KW-0547">Nucleotide-binding</keyword>
<evidence type="ECO:0000256" key="12">
    <source>
        <dbReference type="ARBA" id="ARBA00023163"/>
    </source>
</evidence>
<dbReference type="Gene3D" id="1.10.8.60">
    <property type="match status" value="1"/>
</dbReference>
<dbReference type="PROSITE" id="PS50045">
    <property type="entry name" value="SIGMA54_INTERACT_4"/>
    <property type="match status" value="1"/>
</dbReference>
<comment type="function">
    <text evidence="16">Member of the two-component regulatory system NtrB/NtrC, which controls expression of the nitrogen-regulated (ntr) genes in response to nitrogen limitation. Phosphorylated NtrC binds directly to DNA and stimulates the formation of open promoter-sigma54-RNA polymerase complexes.</text>
</comment>
<feature type="domain" description="Response regulatory" evidence="19">
    <location>
        <begin position="19"/>
        <end position="136"/>
    </location>
</feature>
<evidence type="ECO:0000256" key="9">
    <source>
        <dbReference type="ARBA" id="ARBA00023015"/>
    </source>
</evidence>
<evidence type="ECO:0000256" key="2">
    <source>
        <dbReference type="ARBA" id="ARBA00019059"/>
    </source>
</evidence>
<evidence type="ECO:0000256" key="11">
    <source>
        <dbReference type="ARBA" id="ARBA00023159"/>
    </source>
</evidence>